<comment type="subunit">
    <text evidence="2">Homotrimer.</text>
</comment>
<dbReference type="InterPro" id="IPR050298">
    <property type="entry name" value="Gram-neg_bact_OMP"/>
</dbReference>
<evidence type="ECO:0000256" key="8">
    <source>
        <dbReference type="ARBA" id="ARBA00023114"/>
    </source>
</evidence>
<evidence type="ECO:0000256" key="4">
    <source>
        <dbReference type="ARBA" id="ARBA00022452"/>
    </source>
</evidence>
<dbReference type="PRINTS" id="PR00182">
    <property type="entry name" value="ECOLNEIPORIN"/>
</dbReference>
<dbReference type="InterPro" id="IPR001702">
    <property type="entry name" value="Porin_Gram-ve"/>
</dbReference>
<keyword evidence="10" id="KW-0998">Cell outer membrane</keyword>
<dbReference type="PRINTS" id="PR00184">
    <property type="entry name" value="NEISSPPORIN"/>
</dbReference>
<evidence type="ECO:0000256" key="10">
    <source>
        <dbReference type="ARBA" id="ARBA00023237"/>
    </source>
</evidence>
<reference evidence="13 14" key="1">
    <citation type="submission" date="2024-11" db="EMBL/GenBank/DDBJ databases">
        <authorList>
            <person name="Mikucki A.G."/>
            <person name="Kahler C.M."/>
        </authorList>
    </citation>
    <scope>NUCLEOTIDE SEQUENCE [LARGE SCALE GENOMIC DNA]</scope>
    <source>
        <strain evidence="13 14">EXNM717</strain>
    </source>
</reference>
<feature type="region of interest" description="Disordered" evidence="11">
    <location>
        <begin position="161"/>
        <end position="187"/>
    </location>
</feature>
<evidence type="ECO:0000256" key="12">
    <source>
        <dbReference type="SAM" id="SignalP"/>
    </source>
</evidence>
<sequence length="374" mass="40648">MKRTIIALVTAGLPFAAAAEVTLYGQIKSSVSAGQVRIKGGSGTEKSPTVTKINDNTSRIGFKGSEKIGDDLKAIWQVEQRTSVLNESNSTNWGSRDSFIGLEGGFGKIRAGHMNNLLNEMDTIDTWLYKSSALGLGAYVRTGSRTTSVRYDSPSFGGLKANLQYSPRDNQNPSDRNTHAEPGRDQYNVGLTYENSGFTANLAYNLRKNRYAETGGGERKDGHVVRLESYYDKDNLFLGLGAQYARGNETANDYLAIFTSGFNTYNGSGITADTGKQEAVKVVDAAVTAGYNFGNWRPRISYARGWPAKGVESGEKLVDKFDQIIVGGDYTFSKRTALRGQIGYLRVGGKTRLTAAERGKIEQSGASLGMVHKF</sequence>
<feature type="compositionally biased region" description="Polar residues" evidence="11">
    <location>
        <begin position="163"/>
        <end position="175"/>
    </location>
</feature>
<dbReference type="Gene3D" id="2.40.160.10">
    <property type="entry name" value="Porin"/>
    <property type="match status" value="1"/>
</dbReference>
<comment type="subcellular location">
    <subcellularLocation>
        <location evidence="1">Cell outer membrane</location>
        <topology evidence="1">Multi-pass membrane protein</topology>
    </subcellularLocation>
</comment>
<keyword evidence="8" id="KW-0626">Porin</keyword>
<dbReference type="InterPro" id="IPR002299">
    <property type="entry name" value="Porin_Neis"/>
</dbReference>
<keyword evidence="6 12" id="KW-0732">Signal</keyword>
<protein>
    <submittedName>
        <fullName evidence="13">Porin</fullName>
    </submittedName>
</protein>
<keyword evidence="14" id="KW-1185">Reference proteome</keyword>
<name>A0ABW8Q2Z6_9NEIS</name>
<proteinExistence type="predicted"/>
<dbReference type="PANTHER" id="PTHR34501:SF9">
    <property type="entry name" value="MAJOR OUTER MEMBRANE PROTEIN P.IA"/>
    <property type="match status" value="1"/>
</dbReference>
<dbReference type="PANTHER" id="PTHR34501">
    <property type="entry name" value="PROTEIN YDDL-RELATED"/>
    <property type="match status" value="1"/>
</dbReference>
<accession>A0ABW8Q2Z6</accession>
<evidence type="ECO:0000256" key="2">
    <source>
        <dbReference type="ARBA" id="ARBA00011233"/>
    </source>
</evidence>
<dbReference type="InterPro" id="IPR033900">
    <property type="entry name" value="Gram_neg_porin_domain"/>
</dbReference>
<comment type="caution">
    <text evidence="13">The sequence shown here is derived from an EMBL/GenBank/DDBJ whole genome shotgun (WGS) entry which is preliminary data.</text>
</comment>
<dbReference type="Proteomes" id="UP001621964">
    <property type="component" value="Unassembled WGS sequence"/>
</dbReference>
<dbReference type="CDD" id="cd00342">
    <property type="entry name" value="gram_neg_porins"/>
    <property type="match status" value="1"/>
</dbReference>
<evidence type="ECO:0000256" key="11">
    <source>
        <dbReference type="SAM" id="MobiDB-lite"/>
    </source>
</evidence>
<evidence type="ECO:0000256" key="6">
    <source>
        <dbReference type="ARBA" id="ARBA00022729"/>
    </source>
</evidence>
<keyword evidence="7" id="KW-0406">Ion transport</keyword>
<evidence type="ECO:0000256" key="9">
    <source>
        <dbReference type="ARBA" id="ARBA00023136"/>
    </source>
</evidence>
<evidence type="ECO:0000256" key="1">
    <source>
        <dbReference type="ARBA" id="ARBA00004571"/>
    </source>
</evidence>
<evidence type="ECO:0000256" key="3">
    <source>
        <dbReference type="ARBA" id="ARBA00022448"/>
    </source>
</evidence>
<keyword evidence="9" id="KW-0472">Membrane</keyword>
<dbReference type="RefSeq" id="WP_405385753.1">
    <property type="nucleotide sequence ID" value="NZ_JBJGEB010000004.1"/>
</dbReference>
<keyword evidence="3" id="KW-0813">Transport</keyword>
<dbReference type="SUPFAM" id="SSF56935">
    <property type="entry name" value="Porins"/>
    <property type="match status" value="1"/>
</dbReference>
<organism evidence="13 14">
    <name type="scientific">Neisseria oralis</name>
    <dbReference type="NCBI Taxonomy" id="1107316"/>
    <lineage>
        <taxon>Bacteria</taxon>
        <taxon>Pseudomonadati</taxon>
        <taxon>Pseudomonadota</taxon>
        <taxon>Betaproteobacteria</taxon>
        <taxon>Neisseriales</taxon>
        <taxon>Neisseriaceae</taxon>
        <taxon>Neisseria</taxon>
    </lineage>
</organism>
<evidence type="ECO:0000256" key="5">
    <source>
        <dbReference type="ARBA" id="ARBA00022692"/>
    </source>
</evidence>
<evidence type="ECO:0000313" key="13">
    <source>
        <dbReference type="EMBL" id="MFK7641925.1"/>
    </source>
</evidence>
<gene>
    <name evidence="13" type="ORF">ACI43T_05350</name>
</gene>
<keyword evidence="4" id="KW-1134">Transmembrane beta strand</keyword>
<feature type="signal peptide" evidence="12">
    <location>
        <begin position="1"/>
        <end position="19"/>
    </location>
</feature>
<dbReference type="EMBL" id="JBJGEB010000004">
    <property type="protein sequence ID" value="MFK7641925.1"/>
    <property type="molecule type" value="Genomic_DNA"/>
</dbReference>
<feature type="chain" id="PRO_5045459940" evidence="12">
    <location>
        <begin position="20"/>
        <end position="374"/>
    </location>
</feature>
<evidence type="ECO:0000256" key="7">
    <source>
        <dbReference type="ARBA" id="ARBA00023065"/>
    </source>
</evidence>
<evidence type="ECO:0000313" key="14">
    <source>
        <dbReference type="Proteomes" id="UP001621964"/>
    </source>
</evidence>
<dbReference type="InterPro" id="IPR023614">
    <property type="entry name" value="Porin_dom_sf"/>
</dbReference>
<dbReference type="Pfam" id="PF00267">
    <property type="entry name" value="Porin_1"/>
    <property type="match status" value="1"/>
</dbReference>
<keyword evidence="5" id="KW-0812">Transmembrane</keyword>